<dbReference type="EMBL" id="BQKE01000001">
    <property type="protein sequence ID" value="GJM61597.1"/>
    <property type="molecule type" value="Genomic_DNA"/>
</dbReference>
<protein>
    <submittedName>
        <fullName evidence="1">Uncharacterized protein</fullName>
    </submittedName>
</protein>
<proteinExistence type="predicted"/>
<evidence type="ECO:0000313" key="1">
    <source>
        <dbReference type="EMBL" id="GJM61597.1"/>
    </source>
</evidence>
<name>A0AAN4VY32_9BACT</name>
<accession>A0AAN4VY32</accession>
<comment type="caution">
    <text evidence="1">The sequence shown here is derived from an EMBL/GenBank/DDBJ whole genome shotgun (WGS) entry which is preliminary data.</text>
</comment>
<dbReference type="Proteomes" id="UP001310022">
    <property type="component" value="Unassembled WGS sequence"/>
</dbReference>
<organism evidence="1 2">
    <name type="scientific">Persicobacter diffluens</name>
    <dbReference type="NCBI Taxonomy" id="981"/>
    <lineage>
        <taxon>Bacteria</taxon>
        <taxon>Pseudomonadati</taxon>
        <taxon>Bacteroidota</taxon>
        <taxon>Cytophagia</taxon>
        <taxon>Cytophagales</taxon>
        <taxon>Persicobacteraceae</taxon>
        <taxon>Persicobacter</taxon>
    </lineage>
</organism>
<gene>
    <name evidence="1" type="ORF">PEDI_21490</name>
</gene>
<dbReference type="AlphaFoldDB" id="A0AAN4VY32"/>
<sequence length="35" mass="4090">MTATLKAYFNVAEINEAQINYLIIPRSEFLMKSRI</sequence>
<reference evidence="1 2" key="1">
    <citation type="submission" date="2021-12" db="EMBL/GenBank/DDBJ databases">
        <title>Genome sequencing of bacteria with rrn-lacking chromosome and rrn-plasmid.</title>
        <authorList>
            <person name="Anda M."/>
            <person name="Iwasaki W."/>
        </authorList>
    </citation>
    <scope>NUCLEOTIDE SEQUENCE [LARGE SCALE GENOMIC DNA]</scope>
    <source>
        <strain evidence="1 2">NBRC 15940</strain>
    </source>
</reference>
<evidence type="ECO:0000313" key="2">
    <source>
        <dbReference type="Proteomes" id="UP001310022"/>
    </source>
</evidence>
<keyword evidence="2" id="KW-1185">Reference proteome</keyword>